<feature type="transmembrane region" description="Helical" evidence="1">
    <location>
        <begin position="6"/>
        <end position="26"/>
    </location>
</feature>
<dbReference type="RefSeq" id="WP_006964474.1">
    <property type="nucleotide sequence ID" value="NZ_APJX01000001.1"/>
</dbReference>
<keyword evidence="1" id="KW-1133">Transmembrane helix</keyword>
<gene>
    <name evidence="2" type="primary">hmcE</name>
    <name evidence="2" type="ORF">Dpo_1c08430</name>
</gene>
<evidence type="ECO:0000313" key="2">
    <source>
        <dbReference type="EMBL" id="EMS81702.1"/>
    </source>
</evidence>
<dbReference type="Gene3D" id="1.20.950.20">
    <property type="entry name" value="Transmembrane di-heme cytochromes, Chain C"/>
    <property type="match status" value="1"/>
</dbReference>
<evidence type="ECO:0000313" key="3">
    <source>
        <dbReference type="Proteomes" id="UP000014216"/>
    </source>
</evidence>
<protein>
    <submittedName>
        <fullName evidence="2">Hmc operon protein HmcE</fullName>
    </submittedName>
</protein>
<dbReference type="NCBIfam" id="NF045716">
    <property type="entry name" value="sulf_resp_HmcE"/>
    <property type="match status" value="1"/>
</dbReference>
<dbReference type="InterPro" id="IPR036197">
    <property type="entry name" value="NarG-like_sf"/>
</dbReference>
<organism evidence="2 3">
    <name type="scientific">Desulfotignum phosphitoxidans DSM 13687</name>
    <dbReference type="NCBI Taxonomy" id="1286635"/>
    <lineage>
        <taxon>Bacteria</taxon>
        <taxon>Pseudomonadati</taxon>
        <taxon>Thermodesulfobacteriota</taxon>
        <taxon>Desulfobacteria</taxon>
        <taxon>Desulfobacterales</taxon>
        <taxon>Desulfobacteraceae</taxon>
        <taxon>Desulfotignum</taxon>
    </lineage>
</organism>
<proteinExistence type="predicted"/>
<dbReference type="SUPFAM" id="SSF103501">
    <property type="entry name" value="Respiratory nitrate reductase 1 gamma chain"/>
    <property type="match status" value="1"/>
</dbReference>
<feature type="transmembrane region" description="Helical" evidence="1">
    <location>
        <begin position="76"/>
        <end position="97"/>
    </location>
</feature>
<sequence>MHEFLTGIFFWIAVGVCVIGMAVRFVRYFLGLNWQLDRVAYRAHPAAGIKGAARSIYKWLIPYGTRGWRTQPVMTAAFFGFHVSAVAVPLFLAGHNLFLESKIGFSLITLGPVLADFLSWLAVGCGAFLILRRLVLPEVRILTTWNDYFIWLIALAPFVTGLVARYQVGSYGFWLNLHILCGELLLIAIPFTKMSHVFLFFASRAQLGMDFGIKRGGMKGTKMAW</sequence>
<feature type="transmembrane region" description="Helical" evidence="1">
    <location>
        <begin position="117"/>
        <end position="136"/>
    </location>
</feature>
<feature type="transmembrane region" description="Helical" evidence="1">
    <location>
        <begin position="173"/>
        <end position="191"/>
    </location>
</feature>
<accession>S0G850</accession>
<feature type="transmembrane region" description="Helical" evidence="1">
    <location>
        <begin position="148"/>
        <end position="167"/>
    </location>
</feature>
<dbReference type="OrthoDB" id="5450521at2"/>
<keyword evidence="3" id="KW-1185">Reference proteome</keyword>
<keyword evidence="1" id="KW-0812">Transmembrane</keyword>
<keyword evidence="1" id="KW-0472">Membrane</keyword>
<name>S0G850_9BACT</name>
<comment type="caution">
    <text evidence="2">The sequence shown here is derived from an EMBL/GenBank/DDBJ whole genome shotgun (WGS) entry which is preliminary data.</text>
</comment>
<evidence type="ECO:0000256" key="1">
    <source>
        <dbReference type="SAM" id="Phobius"/>
    </source>
</evidence>
<reference evidence="2 3" key="1">
    <citation type="journal article" date="2013" name="Genome Announc.">
        <title>Draft Genome Sequence of Desulfotignum phosphitoxidans DSM 13687 Strain FiPS-3.</title>
        <authorList>
            <person name="Poehlein A."/>
            <person name="Daniel R."/>
            <person name="Simeonova D.D."/>
        </authorList>
    </citation>
    <scope>NUCLEOTIDE SEQUENCE [LARGE SCALE GENOMIC DNA]</scope>
    <source>
        <strain evidence="2 3">DSM 13687</strain>
    </source>
</reference>
<dbReference type="EMBL" id="APJX01000001">
    <property type="protein sequence ID" value="EMS81702.1"/>
    <property type="molecule type" value="Genomic_DNA"/>
</dbReference>
<dbReference type="InterPro" id="IPR054903">
    <property type="entry name" value="sulf_resp_HmcE"/>
</dbReference>
<dbReference type="PATRIC" id="fig|1286635.3.peg.886"/>
<dbReference type="AlphaFoldDB" id="S0G850"/>
<dbReference type="Proteomes" id="UP000014216">
    <property type="component" value="Unassembled WGS sequence"/>
</dbReference>